<dbReference type="InterPro" id="IPR001646">
    <property type="entry name" value="5peptide_repeat"/>
</dbReference>
<dbReference type="Pfam" id="PF00805">
    <property type="entry name" value="Pentapeptide"/>
    <property type="match status" value="1"/>
</dbReference>
<evidence type="ECO:0000313" key="2">
    <source>
        <dbReference type="Proteomes" id="UP000676386"/>
    </source>
</evidence>
<dbReference type="SUPFAM" id="SSF141571">
    <property type="entry name" value="Pentapeptide repeat-like"/>
    <property type="match status" value="1"/>
</dbReference>
<protein>
    <submittedName>
        <fullName evidence="1">Pentapeptide repeat-containing protein</fullName>
    </submittedName>
</protein>
<dbReference type="PANTHER" id="PTHR42999:SF1">
    <property type="entry name" value="PENTAPEPTIDE REPEAT-CONTAINING PROTEIN"/>
    <property type="match status" value="1"/>
</dbReference>
<dbReference type="InterPro" id="IPR052949">
    <property type="entry name" value="PA_immunity-related"/>
</dbReference>
<gene>
    <name evidence="1" type="ORF">KE626_16455</name>
</gene>
<accession>A0ABS5J150</accession>
<keyword evidence="2" id="KW-1185">Reference proteome</keyword>
<name>A0ABS5J150_9BACT</name>
<dbReference type="EMBL" id="JAGTXB010000007">
    <property type="protein sequence ID" value="MBS0028914.1"/>
    <property type="molecule type" value="Genomic_DNA"/>
</dbReference>
<comment type="caution">
    <text evidence="1">The sequence shown here is derived from an EMBL/GenBank/DDBJ whole genome shotgun (WGS) entry which is preliminary data.</text>
</comment>
<dbReference type="Gene3D" id="2.160.20.80">
    <property type="entry name" value="E3 ubiquitin-protein ligase SopA"/>
    <property type="match status" value="1"/>
</dbReference>
<dbReference type="PANTHER" id="PTHR42999">
    <property type="entry name" value="ANTIBIOTIC RESISTANCE PROTEIN MCBG"/>
    <property type="match status" value="1"/>
</dbReference>
<dbReference type="RefSeq" id="WP_211974015.1">
    <property type="nucleotide sequence ID" value="NZ_CBFHAM010000042.1"/>
</dbReference>
<evidence type="ECO:0000313" key="1">
    <source>
        <dbReference type="EMBL" id="MBS0028914.1"/>
    </source>
</evidence>
<reference evidence="1 2" key="1">
    <citation type="submission" date="2021-04" db="EMBL/GenBank/DDBJ databases">
        <title>Chitinophaga sp. nov., isolated from the rhizosphere soil.</title>
        <authorList>
            <person name="He S."/>
        </authorList>
    </citation>
    <scope>NUCLEOTIDE SEQUENCE [LARGE SCALE GENOMIC DNA]</scope>
    <source>
        <strain evidence="1 2">2R12</strain>
    </source>
</reference>
<sequence length="204" mass="23059">MLSLATKFYTVADYDQELSHAHKKFENIVWEGKTIAGREFFDCQFYKCSLKESVFVDCTFDKCTFEHCDLSLIQFKQTGFSRIVLLNSKAIGVAWHTTRNPFSMEFHHSRISFSSFSGKNLRKGIFIHCQADEVDFSSCNLSMATFTGTDLAGARFSETDLTQADFVDARRYAINVQGNKVRKAKFSLPDALVLLAGLGVEIVE</sequence>
<dbReference type="Proteomes" id="UP000676386">
    <property type="component" value="Unassembled WGS sequence"/>
</dbReference>
<dbReference type="Pfam" id="PF13576">
    <property type="entry name" value="Pentapeptide_3"/>
    <property type="match status" value="1"/>
</dbReference>
<proteinExistence type="predicted"/>
<organism evidence="1 2">
    <name type="scientific">Chitinophaga hostae</name>
    <dbReference type="NCBI Taxonomy" id="2831022"/>
    <lineage>
        <taxon>Bacteria</taxon>
        <taxon>Pseudomonadati</taxon>
        <taxon>Bacteroidota</taxon>
        <taxon>Chitinophagia</taxon>
        <taxon>Chitinophagales</taxon>
        <taxon>Chitinophagaceae</taxon>
        <taxon>Chitinophaga</taxon>
    </lineage>
</organism>